<feature type="domain" description="ABC3 transporter permease C-terminal" evidence="7">
    <location>
        <begin position="327"/>
        <end position="408"/>
    </location>
</feature>
<feature type="transmembrane region" description="Helical" evidence="6">
    <location>
        <begin position="280"/>
        <end position="304"/>
    </location>
</feature>
<proteinExistence type="predicted"/>
<dbReference type="RefSeq" id="WP_179667093.1">
    <property type="nucleotide sequence ID" value="NZ_JACCFP010000001.1"/>
</dbReference>
<feature type="transmembrane region" description="Helical" evidence="6">
    <location>
        <begin position="412"/>
        <end position="434"/>
    </location>
</feature>
<feature type="transmembrane region" description="Helical" evidence="6">
    <location>
        <begin position="225"/>
        <end position="250"/>
    </location>
</feature>
<keyword evidence="5 6" id="KW-0472">Membrane</keyword>
<organism evidence="8 9">
    <name type="scientific">Nocardioides thalensis</name>
    <dbReference type="NCBI Taxonomy" id="1914755"/>
    <lineage>
        <taxon>Bacteria</taxon>
        <taxon>Bacillati</taxon>
        <taxon>Actinomycetota</taxon>
        <taxon>Actinomycetes</taxon>
        <taxon>Propionibacteriales</taxon>
        <taxon>Nocardioidaceae</taxon>
        <taxon>Nocardioides</taxon>
    </lineage>
</organism>
<feature type="transmembrane region" description="Helical" evidence="6">
    <location>
        <begin position="370"/>
        <end position="400"/>
    </location>
</feature>
<evidence type="ECO:0000256" key="2">
    <source>
        <dbReference type="ARBA" id="ARBA00022475"/>
    </source>
</evidence>
<evidence type="ECO:0000256" key="4">
    <source>
        <dbReference type="ARBA" id="ARBA00022989"/>
    </source>
</evidence>
<evidence type="ECO:0000256" key="1">
    <source>
        <dbReference type="ARBA" id="ARBA00004651"/>
    </source>
</evidence>
<feature type="transmembrane region" description="Helical" evidence="6">
    <location>
        <begin position="324"/>
        <end position="349"/>
    </location>
</feature>
<feature type="transmembrane region" description="Helical" evidence="6">
    <location>
        <begin position="51"/>
        <end position="71"/>
    </location>
</feature>
<keyword evidence="2" id="KW-1003">Cell membrane</keyword>
<evidence type="ECO:0000313" key="9">
    <source>
        <dbReference type="Proteomes" id="UP000530424"/>
    </source>
</evidence>
<evidence type="ECO:0000256" key="6">
    <source>
        <dbReference type="SAM" id="Phobius"/>
    </source>
</evidence>
<gene>
    <name evidence="8" type="ORF">HNR19_001213</name>
</gene>
<sequence length="444" mass="45324">MTGLALRSLRHRPTAATATFLAVLLGTALIGSFAMLAETAFHTSGDDRESLMIMGTVVGGWGSAIVLYAVASTAGITATQRSAETGLLRTIGATPRQVRRLIGRESFAVSLVAAVLGSGIALGGGRALFALLREGGMVSAATDFDGGLIALSAAAVLVLLAAMAATTIAGLRATRGSALASLREADLEPRRMHWWRIVVGGLLAAYGVVTAVITVTVTGDSEDPYAAMATSGAASIYAGVGLAVLAPWLLRRLAAPAVALVGWTPSGHLAAHNAVRRSHLLAGVLAPVIVLTSAAVGTLMLVGIDNRTMHDPAQKEAGELINMLNYVVTGMISLFAAIMVVNAFAAAIAHRRAELRRLRLAGASRAQARGSIVVEAGIVAGVGIIVGLLASLTTIVPFAIARDEGVVPDGQLWLPPLIAAGIALLTLGSARGAVQKVTRGTALQ</sequence>
<dbReference type="Pfam" id="PF02687">
    <property type="entry name" value="FtsX"/>
    <property type="match status" value="2"/>
</dbReference>
<name>A0A853BZ52_9ACTN</name>
<feature type="transmembrane region" description="Helical" evidence="6">
    <location>
        <begin position="194"/>
        <end position="219"/>
    </location>
</feature>
<dbReference type="EMBL" id="JACCFP010000001">
    <property type="protein sequence ID" value="NYJ00515.1"/>
    <property type="molecule type" value="Genomic_DNA"/>
</dbReference>
<dbReference type="InterPro" id="IPR003838">
    <property type="entry name" value="ABC3_permease_C"/>
</dbReference>
<evidence type="ECO:0000256" key="5">
    <source>
        <dbReference type="ARBA" id="ARBA00023136"/>
    </source>
</evidence>
<evidence type="ECO:0000256" key="3">
    <source>
        <dbReference type="ARBA" id="ARBA00022692"/>
    </source>
</evidence>
<keyword evidence="9" id="KW-1185">Reference proteome</keyword>
<comment type="caution">
    <text evidence="8">The sequence shown here is derived from an EMBL/GenBank/DDBJ whole genome shotgun (WGS) entry which is preliminary data.</text>
</comment>
<dbReference type="InterPro" id="IPR038766">
    <property type="entry name" value="Membrane_comp_ABC_pdt"/>
</dbReference>
<protein>
    <submittedName>
        <fullName evidence="8">Putative ABC transport system permease protein</fullName>
    </submittedName>
</protein>
<evidence type="ECO:0000313" key="8">
    <source>
        <dbReference type="EMBL" id="NYJ00515.1"/>
    </source>
</evidence>
<dbReference type="Proteomes" id="UP000530424">
    <property type="component" value="Unassembled WGS sequence"/>
</dbReference>
<evidence type="ECO:0000259" key="7">
    <source>
        <dbReference type="Pfam" id="PF02687"/>
    </source>
</evidence>
<dbReference type="GO" id="GO:0005886">
    <property type="term" value="C:plasma membrane"/>
    <property type="evidence" value="ECO:0007669"/>
    <property type="project" value="UniProtKB-SubCell"/>
</dbReference>
<feature type="transmembrane region" description="Helical" evidence="6">
    <location>
        <begin position="149"/>
        <end position="173"/>
    </location>
</feature>
<feature type="transmembrane region" description="Helical" evidence="6">
    <location>
        <begin position="15"/>
        <end position="36"/>
    </location>
</feature>
<feature type="transmembrane region" description="Helical" evidence="6">
    <location>
        <begin position="106"/>
        <end position="129"/>
    </location>
</feature>
<keyword evidence="3 6" id="KW-0812">Transmembrane</keyword>
<accession>A0A853BZ52</accession>
<dbReference type="AlphaFoldDB" id="A0A853BZ52"/>
<dbReference type="PANTHER" id="PTHR30287">
    <property type="entry name" value="MEMBRANE COMPONENT OF PREDICTED ABC SUPERFAMILY METABOLITE UPTAKE TRANSPORTER"/>
    <property type="match status" value="1"/>
</dbReference>
<reference evidence="8 9" key="1">
    <citation type="submission" date="2020-07" db="EMBL/GenBank/DDBJ databases">
        <title>Sequencing the genomes of 1000 actinobacteria strains.</title>
        <authorList>
            <person name="Klenk H.-P."/>
        </authorList>
    </citation>
    <scope>NUCLEOTIDE SEQUENCE [LARGE SCALE GENOMIC DNA]</scope>
    <source>
        <strain evidence="8 9">DSM 103833</strain>
    </source>
</reference>
<dbReference type="PANTHER" id="PTHR30287:SF2">
    <property type="entry name" value="BLL1001 PROTEIN"/>
    <property type="match status" value="1"/>
</dbReference>
<feature type="domain" description="ABC3 transporter permease C-terminal" evidence="7">
    <location>
        <begin position="63"/>
        <end position="176"/>
    </location>
</feature>
<comment type="subcellular location">
    <subcellularLocation>
        <location evidence="1">Cell membrane</location>
        <topology evidence="1">Multi-pass membrane protein</topology>
    </subcellularLocation>
</comment>
<keyword evidence="4 6" id="KW-1133">Transmembrane helix</keyword>